<keyword evidence="2" id="KW-1133">Transmembrane helix</keyword>
<evidence type="ECO:0000256" key="2">
    <source>
        <dbReference type="SAM" id="Phobius"/>
    </source>
</evidence>
<feature type="transmembrane region" description="Helical" evidence="2">
    <location>
        <begin position="199"/>
        <end position="222"/>
    </location>
</feature>
<name>A0A7S3UYB5_9STRA</name>
<dbReference type="EMBL" id="HBIN01014127">
    <property type="protein sequence ID" value="CAE0440547.1"/>
    <property type="molecule type" value="Transcribed_RNA"/>
</dbReference>
<feature type="transmembrane region" description="Helical" evidence="2">
    <location>
        <begin position="168"/>
        <end position="187"/>
    </location>
</feature>
<protein>
    <submittedName>
        <fullName evidence="3">Uncharacterized protein</fullName>
    </submittedName>
</protein>
<feature type="transmembrane region" description="Helical" evidence="2">
    <location>
        <begin position="287"/>
        <end position="307"/>
    </location>
</feature>
<feature type="region of interest" description="Disordered" evidence="1">
    <location>
        <begin position="324"/>
        <end position="362"/>
    </location>
</feature>
<gene>
    <name evidence="3" type="ORF">ASTO00021_LOCUS10681</name>
</gene>
<keyword evidence="2" id="KW-0472">Membrane</keyword>
<reference evidence="3" key="1">
    <citation type="submission" date="2021-01" db="EMBL/GenBank/DDBJ databases">
        <authorList>
            <person name="Corre E."/>
            <person name="Pelletier E."/>
            <person name="Niang G."/>
            <person name="Scheremetjew M."/>
            <person name="Finn R."/>
            <person name="Kale V."/>
            <person name="Holt S."/>
            <person name="Cochrane G."/>
            <person name="Meng A."/>
            <person name="Brown T."/>
            <person name="Cohen L."/>
        </authorList>
    </citation>
    <scope>NUCLEOTIDE SEQUENCE</scope>
    <source>
        <strain evidence="3">GSBS06</strain>
    </source>
</reference>
<sequence length="362" mass="40894">MSCVSLKPAPKCGFFGTCVNETICICEDGWSVTKELAFFVDEENAEGNVCNFNQNILTGLYIGVEICACIGVLLQLYVRQMHRLDERLFLTSFLLQICFSTYRILKPDVALLGTDLTFSLLVCNAGAIGYVGIIEFFREYLIYLSMASPFGNGYVQRTAKVCLKLKRVISALVLLLFQCFWLSTLFPENKEFGLLLVRLYLTAAVIFGLYLSVITFSMYHYVEDMERVRKFQGIRTGNEIERTLNFINTVVPQTKYLRNVVRIANVGTVIMLVLPIFWDFAFQQLTYVVPLDYIFVIVVGGYPAILIHRNNSKAMLKFQQTDIRSDSNTTRTGSPTDNMNDPTKLDQPGAASKSKTSITQTV</sequence>
<accession>A0A7S3UYB5</accession>
<feature type="compositionally biased region" description="Polar residues" evidence="1">
    <location>
        <begin position="324"/>
        <end position="341"/>
    </location>
</feature>
<feature type="transmembrane region" description="Helical" evidence="2">
    <location>
        <begin position="263"/>
        <end position="281"/>
    </location>
</feature>
<feature type="compositionally biased region" description="Polar residues" evidence="1">
    <location>
        <begin position="353"/>
        <end position="362"/>
    </location>
</feature>
<organism evidence="3">
    <name type="scientific">Aplanochytrium stocchinoi</name>
    <dbReference type="NCBI Taxonomy" id="215587"/>
    <lineage>
        <taxon>Eukaryota</taxon>
        <taxon>Sar</taxon>
        <taxon>Stramenopiles</taxon>
        <taxon>Bigyra</taxon>
        <taxon>Labyrinthulomycetes</taxon>
        <taxon>Thraustochytrida</taxon>
        <taxon>Thraustochytriidae</taxon>
        <taxon>Aplanochytrium</taxon>
    </lineage>
</organism>
<evidence type="ECO:0000256" key="1">
    <source>
        <dbReference type="SAM" id="MobiDB-lite"/>
    </source>
</evidence>
<keyword evidence="2" id="KW-0812">Transmembrane</keyword>
<proteinExistence type="predicted"/>
<evidence type="ECO:0000313" key="3">
    <source>
        <dbReference type="EMBL" id="CAE0440547.1"/>
    </source>
</evidence>
<feature type="transmembrane region" description="Helical" evidence="2">
    <location>
        <begin position="56"/>
        <end position="76"/>
    </location>
</feature>
<feature type="transmembrane region" description="Helical" evidence="2">
    <location>
        <begin position="117"/>
        <end position="137"/>
    </location>
</feature>
<dbReference type="AlphaFoldDB" id="A0A7S3UYB5"/>